<dbReference type="AlphaFoldDB" id="A0A494WR70"/>
<keyword evidence="4 6" id="KW-0862">Zinc</keyword>
<keyword evidence="3 6" id="KW-0479">Metal-binding</keyword>
<name>A0A494WR70_9FIRM</name>
<dbReference type="EC" id="4.2.1.1" evidence="2"/>
<evidence type="ECO:0000313" key="8">
    <source>
        <dbReference type="Proteomes" id="UP000271256"/>
    </source>
</evidence>
<dbReference type="PANTHER" id="PTHR43175">
    <property type="entry name" value="CARBONIC ANHYDRASE"/>
    <property type="match status" value="1"/>
</dbReference>
<dbReference type="InterPro" id="IPR001765">
    <property type="entry name" value="Carbonic_anhydrase"/>
</dbReference>
<dbReference type="Proteomes" id="UP000271256">
    <property type="component" value="Unassembled WGS sequence"/>
</dbReference>
<protein>
    <recommendedName>
        <fullName evidence="2">carbonic anhydrase</fullName>
        <ecNumber evidence="2">4.2.1.1</ecNumber>
    </recommendedName>
</protein>
<dbReference type="Gene3D" id="3.40.1050.10">
    <property type="entry name" value="Carbonic anhydrase"/>
    <property type="match status" value="1"/>
</dbReference>
<dbReference type="PANTHER" id="PTHR43175:SF3">
    <property type="entry name" value="CARBON DISULFIDE HYDROLASE"/>
    <property type="match status" value="1"/>
</dbReference>
<reference evidence="7 8" key="1">
    <citation type="submission" date="2018-10" db="EMBL/GenBank/DDBJ databases">
        <authorList>
            <person name="Grouzdev D.S."/>
            <person name="Krutkina M.S."/>
            <person name="Tourova T.P."/>
            <person name="Nazina T.N."/>
        </authorList>
    </citation>
    <scope>NUCLEOTIDE SEQUENCE [LARGE SCALE GENOMIC DNA]</scope>
    <source>
        <strain evidence="7 8">435</strain>
    </source>
</reference>
<comment type="cofactor">
    <cofactor evidence="6">
        <name>Zn(2+)</name>
        <dbReference type="ChEBI" id="CHEBI:29105"/>
    </cofactor>
    <text evidence="6">Binds 1 zinc ion per subunit.</text>
</comment>
<evidence type="ECO:0000256" key="3">
    <source>
        <dbReference type="ARBA" id="ARBA00022723"/>
    </source>
</evidence>
<accession>A0A494WR70</accession>
<evidence type="ECO:0000256" key="4">
    <source>
        <dbReference type="ARBA" id="ARBA00022833"/>
    </source>
</evidence>
<feature type="binding site" evidence="6">
    <location>
        <position position="33"/>
    </location>
    <ligand>
        <name>Zn(2+)</name>
        <dbReference type="ChEBI" id="CHEBI:29105"/>
    </ligand>
</feature>
<dbReference type="InterPro" id="IPR036874">
    <property type="entry name" value="Carbonic_anhydrase_sf"/>
</dbReference>
<evidence type="ECO:0000256" key="6">
    <source>
        <dbReference type="PIRSR" id="PIRSR601765-1"/>
    </source>
</evidence>
<proteinExistence type="inferred from homology"/>
<evidence type="ECO:0000313" key="7">
    <source>
        <dbReference type="EMBL" id="RKO65666.1"/>
    </source>
</evidence>
<dbReference type="CDD" id="cd03379">
    <property type="entry name" value="beta_CA_cladeD"/>
    <property type="match status" value="1"/>
</dbReference>
<dbReference type="Pfam" id="PF00484">
    <property type="entry name" value="Pro_CA"/>
    <property type="match status" value="1"/>
</dbReference>
<dbReference type="RefSeq" id="WP_121450138.1">
    <property type="nucleotide sequence ID" value="NZ_RBWE01000001.1"/>
</dbReference>
<dbReference type="SMART" id="SM00947">
    <property type="entry name" value="Pro_CA"/>
    <property type="match status" value="1"/>
</dbReference>
<feature type="binding site" evidence="6">
    <location>
        <position position="35"/>
    </location>
    <ligand>
        <name>Zn(2+)</name>
        <dbReference type="ChEBI" id="CHEBI:29105"/>
    </ligand>
</feature>
<keyword evidence="8" id="KW-1185">Reference proteome</keyword>
<dbReference type="GO" id="GO:0004089">
    <property type="term" value="F:carbonate dehydratase activity"/>
    <property type="evidence" value="ECO:0007669"/>
    <property type="project" value="UniProtKB-EC"/>
</dbReference>
<dbReference type="OrthoDB" id="9792260at2"/>
<comment type="catalytic activity">
    <reaction evidence="5">
        <text>hydrogencarbonate + H(+) = CO2 + H2O</text>
        <dbReference type="Rhea" id="RHEA:10748"/>
        <dbReference type="ChEBI" id="CHEBI:15377"/>
        <dbReference type="ChEBI" id="CHEBI:15378"/>
        <dbReference type="ChEBI" id="CHEBI:16526"/>
        <dbReference type="ChEBI" id="CHEBI:17544"/>
        <dbReference type="EC" id="4.2.1.1"/>
    </reaction>
</comment>
<evidence type="ECO:0000256" key="2">
    <source>
        <dbReference type="ARBA" id="ARBA00012925"/>
    </source>
</evidence>
<comment type="similarity">
    <text evidence="1">Belongs to the beta-class carbonic anhydrase family.</text>
</comment>
<feature type="binding site" evidence="6">
    <location>
        <position position="91"/>
    </location>
    <ligand>
        <name>Zn(2+)</name>
        <dbReference type="ChEBI" id="CHEBI:29105"/>
    </ligand>
</feature>
<organism evidence="7 8">
    <name type="scientific">Desulfofundulus salinus</name>
    <dbReference type="NCBI Taxonomy" id="2419843"/>
    <lineage>
        <taxon>Bacteria</taxon>
        <taxon>Bacillati</taxon>
        <taxon>Bacillota</taxon>
        <taxon>Clostridia</taxon>
        <taxon>Eubacteriales</taxon>
        <taxon>Peptococcaceae</taxon>
        <taxon>Desulfofundulus</taxon>
    </lineage>
</organism>
<feature type="binding site" evidence="6">
    <location>
        <position position="88"/>
    </location>
    <ligand>
        <name>Zn(2+)</name>
        <dbReference type="ChEBI" id="CHEBI:29105"/>
    </ligand>
</feature>
<evidence type="ECO:0000256" key="1">
    <source>
        <dbReference type="ARBA" id="ARBA00006217"/>
    </source>
</evidence>
<evidence type="ECO:0000256" key="5">
    <source>
        <dbReference type="ARBA" id="ARBA00048348"/>
    </source>
</evidence>
<comment type="caution">
    <text evidence="7">The sequence shown here is derived from an EMBL/GenBank/DDBJ whole genome shotgun (WGS) entry which is preliminary data.</text>
</comment>
<dbReference type="SUPFAM" id="SSF53056">
    <property type="entry name" value="beta-carbonic anhydrase, cab"/>
    <property type="match status" value="1"/>
</dbReference>
<gene>
    <name evidence="7" type="ORF">D7024_00915</name>
</gene>
<dbReference type="EMBL" id="RBWE01000001">
    <property type="protein sequence ID" value="RKO65666.1"/>
    <property type="molecule type" value="Genomic_DNA"/>
</dbReference>
<dbReference type="GO" id="GO:0008270">
    <property type="term" value="F:zinc ion binding"/>
    <property type="evidence" value="ECO:0007669"/>
    <property type="project" value="InterPro"/>
</dbReference>
<sequence>MIDDLLLANRKFTSKPLPSVSKHPHRRLAILTCMDTRLVDMLEPALGLSRGDAKIIKNAGNLLDEGALRSLVVAIYLLGVEEIIVVGHKDCGMAGLDINVLRQEMIRRGVREEVIAEVGDLAKWVGAFEDEATNVRQVVMQIRNNPLIPQDVQVHGLLMDPDTGYVEVLIKNADL</sequence>